<feature type="domain" description="YoaR-like putative peptidoglycan binding" evidence="1">
    <location>
        <begin position="258"/>
        <end position="321"/>
    </location>
</feature>
<evidence type="ECO:0000313" key="2">
    <source>
        <dbReference type="EMBL" id="GAB39009.1"/>
    </source>
</evidence>
<keyword evidence="3" id="KW-1185">Reference proteome</keyword>
<dbReference type="Pfam" id="PF12229">
    <property type="entry name" value="PG_binding_4"/>
    <property type="match status" value="1"/>
</dbReference>
<accession>H5TZV1</accession>
<organism evidence="2 3">
    <name type="scientific">Gordonia sputi NBRC 100414</name>
    <dbReference type="NCBI Taxonomy" id="1089453"/>
    <lineage>
        <taxon>Bacteria</taxon>
        <taxon>Bacillati</taxon>
        <taxon>Actinomycetota</taxon>
        <taxon>Actinomycetes</taxon>
        <taxon>Mycobacteriales</taxon>
        <taxon>Gordoniaceae</taxon>
        <taxon>Gordonia</taxon>
    </lineage>
</organism>
<dbReference type="PANTHER" id="PTHR35788">
    <property type="entry name" value="EXPORTED PROTEIN-RELATED"/>
    <property type="match status" value="1"/>
</dbReference>
<comment type="caution">
    <text evidence="2">The sequence shown here is derived from an EMBL/GenBank/DDBJ whole genome shotgun (WGS) entry which is preliminary data.</text>
</comment>
<dbReference type="EMBL" id="BAFC01000055">
    <property type="protein sequence ID" value="GAB39009.1"/>
    <property type="molecule type" value="Genomic_DNA"/>
</dbReference>
<evidence type="ECO:0000313" key="3">
    <source>
        <dbReference type="Proteomes" id="UP000005845"/>
    </source>
</evidence>
<dbReference type="eggNOG" id="COG2720">
    <property type="taxonomic scope" value="Bacteria"/>
</dbReference>
<dbReference type="InterPro" id="IPR007391">
    <property type="entry name" value="Vancomycin_resist_VanW"/>
</dbReference>
<name>H5TZV1_9ACTN</name>
<proteinExistence type="predicted"/>
<dbReference type="PANTHER" id="PTHR35788:SF1">
    <property type="entry name" value="EXPORTED PROTEIN"/>
    <property type="match status" value="1"/>
</dbReference>
<evidence type="ECO:0000259" key="1">
    <source>
        <dbReference type="Pfam" id="PF12229"/>
    </source>
</evidence>
<dbReference type="InterPro" id="IPR022029">
    <property type="entry name" value="YoaR-like_PG-bd"/>
</dbReference>
<reference evidence="2 3" key="1">
    <citation type="submission" date="2012-02" db="EMBL/GenBank/DDBJ databases">
        <title>Whole genome shotgun sequence of Gordonia sputi NBRC 100414.</title>
        <authorList>
            <person name="Yoshida I."/>
            <person name="Hosoyama A."/>
            <person name="Tsuchikane K."/>
            <person name="Katsumata H."/>
            <person name="Yamazaki S."/>
            <person name="Fujita N."/>
        </authorList>
    </citation>
    <scope>NUCLEOTIDE SEQUENCE [LARGE SCALE GENOMIC DNA]</scope>
    <source>
        <strain evidence="2 3">NBRC 100414</strain>
    </source>
</reference>
<dbReference type="AlphaFoldDB" id="H5TZV1"/>
<dbReference type="Pfam" id="PF04294">
    <property type="entry name" value="VanW"/>
    <property type="match status" value="1"/>
</dbReference>
<sequence length="567" mass="60742">MTDKVFTASARRRRVGARLITGVVLLTSLVLAVDLVITSSHSARGATTAGLDVGNLSRTQLTPALAQLQKRAVRPVTIRTPSGTAVVAPHELGLTFDADATAERLMRQPRSLFDRVASLLGRSQDVEPVVHVDRARVNSTLDARKADLEKAAVEGGVRYRGATPVAEMPSKGLRVVRERAAAELADHWLDDAGPIDLPMEPFSPTVSAETVRRTVDGPATRATSASLAVTGTDGARTRLSPDDLGSVLRFEADGRGGLVVRADEKAVSKRVGADLGRTERAPVSATFRLSGGSPQVVPARDGARIDWRKTTQTIVDAALADDRPDAVSATYQVRKPKVTTDKAKSLGVKEVVSEFTTGDFSSASGENIRLVAEQVDGAVVLPGETFSLNSYTGPRGEAQGYVTSTIIDHGRPSKAVGGGISQFATTLYNASYFAGLEDVDHTEHSYYISRYPEAREATVFEGAIDLVFRNNTRHGILIETGWTPSSVTVRMWSTKTVDVESITGDRYAYTSPSVVELPRGDECLADNGIRGFTTSNTRVISDAATGAEISRHTRTVKYDPEPIVRCV</sequence>
<dbReference type="RefSeq" id="WP_005205425.1">
    <property type="nucleotide sequence ID" value="NZ_BAFC01000055.1"/>
</dbReference>
<dbReference type="InterPro" id="IPR052913">
    <property type="entry name" value="Glycopeptide_resist_protein"/>
</dbReference>
<gene>
    <name evidence="2" type="ORF">GOSPT_055_00050</name>
</gene>
<dbReference type="Proteomes" id="UP000005845">
    <property type="component" value="Unassembled WGS sequence"/>
</dbReference>
<protein>
    <recommendedName>
        <fullName evidence="1">YoaR-like putative peptidoglycan binding domain-containing protein</fullName>
    </recommendedName>
</protein>